<dbReference type="InterPro" id="IPR006311">
    <property type="entry name" value="TAT_signal"/>
</dbReference>
<sequence>MPLSRRSFLNLSVAAASMAASASSLSWASRTPISLSDYRSLDALALAEGIRRKDFSATEVLETAIARAEAVNPSINAIVEPLYDYARNQIKNGLPEGPFAGVPFLLKDLGLMLEGTKTTEGSRFFKDQIAAYTDTVVQRYLNAGFLMMGKSASPEFGGTATTESILFGDTRNPWDLTKTTGGSSGGSAAAVAAGILPLANATDGGGSIRIPASCCGLFGMKPSRARTPHGPKAIHAWMSVTHCVSRSVRDSAALLDATAGAEAGAAGGPQSPKHSFARFVGEMPQKLRIGLVTTPVSQTPVHADCIAAVMHTAKLCENLGHSVEPVALGIDPREFYGSTAQIMAAGTVAKVKAREHVLERQVTEDDLEPLIWLRYQAALNNKASDYHEAVQTIHRIGRHVSGLHERFDVLLSPTLANPPLDLGKLALTRMDKGYEMDVVSYSAFTMLFNATGAPAMSVPLYWTDAGLPIGTMFAADFGNEGLLYSLAGQLEQAQPWFNKVPTI</sequence>
<accession>F3L5W8</accession>
<dbReference type="OrthoDB" id="8872210at2"/>
<organism evidence="2 3">
    <name type="scientific">Aequoribacter fuscus</name>
    <dbReference type="NCBI Taxonomy" id="2518989"/>
    <lineage>
        <taxon>Bacteria</taxon>
        <taxon>Pseudomonadati</taxon>
        <taxon>Pseudomonadota</taxon>
        <taxon>Gammaproteobacteria</taxon>
        <taxon>Cellvibrionales</taxon>
        <taxon>Halieaceae</taxon>
        <taxon>Aequoribacter</taxon>
    </lineage>
</organism>
<gene>
    <name evidence="2" type="ORF">IMCC3088_517</name>
</gene>
<dbReference type="PROSITE" id="PS51318">
    <property type="entry name" value="TAT"/>
    <property type="match status" value="1"/>
</dbReference>
<comment type="similarity">
    <text evidence="1">Belongs to the amidase family.</text>
</comment>
<evidence type="ECO:0000256" key="1">
    <source>
        <dbReference type="ARBA" id="ARBA00009199"/>
    </source>
</evidence>
<evidence type="ECO:0000313" key="3">
    <source>
        <dbReference type="Proteomes" id="UP000005615"/>
    </source>
</evidence>
<dbReference type="RefSeq" id="WP_009577272.1">
    <property type="nucleotide sequence ID" value="NZ_AEIG01000139.1"/>
</dbReference>
<evidence type="ECO:0000313" key="2">
    <source>
        <dbReference type="EMBL" id="EGG28271.1"/>
    </source>
</evidence>
<protein>
    <submittedName>
        <fullName evidence="2">Amidase</fullName>
    </submittedName>
</protein>
<dbReference type="STRING" id="2518989.IMCC3088_517"/>
<proteinExistence type="inferred from homology"/>
<name>F3L5W8_9GAMM</name>
<comment type="caution">
    <text evidence="2">The sequence shown here is derived from an EMBL/GenBank/DDBJ whole genome shotgun (WGS) entry which is preliminary data.</text>
</comment>
<keyword evidence="3" id="KW-1185">Reference proteome</keyword>
<dbReference type="AlphaFoldDB" id="F3L5W8"/>
<dbReference type="InterPro" id="IPR023631">
    <property type="entry name" value="Amidase_dom"/>
</dbReference>
<dbReference type="SUPFAM" id="SSF75304">
    <property type="entry name" value="Amidase signature (AS) enzymes"/>
    <property type="match status" value="1"/>
</dbReference>
<reference evidence="2 3" key="1">
    <citation type="journal article" date="2011" name="J. Bacteriol.">
        <title>Genome sequence of strain IMCC3088, a proteorhodopsin-containing marine bacterium belonging to the OM60/NOR5 clade.</title>
        <authorList>
            <person name="Jang Y."/>
            <person name="Oh H.M."/>
            <person name="Kang I."/>
            <person name="Lee K."/>
            <person name="Yang S.J."/>
            <person name="Cho J.C."/>
        </authorList>
    </citation>
    <scope>NUCLEOTIDE SEQUENCE [LARGE SCALE GENOMIC DNA]</scope>
    <source>
        <strain evidence="2 3">IMCC3088</strain>
    </source>
</reference>
<dbReference type="InterPro" id="IPR036928">
    <property type="entry name" value="AS_sf"/>
</dbReference>
<dbReference type="GO" id="GO:0003824">
    <property type="term" value="F:catalytic activity"/>
    <property type="evidence" value="ECO:0007669"/>
    <property type="project" value="InterPro"/>
</dbReference>
<dbReference type="InterPro" id="IPR020556">
    <property type="entry name" value="Amidase_CS"/>
</dbReference>
<dbReference type="Pfam" id="PF01425">
    <property type="entry name" value="Amidase"/>
    <property type="match status" value="1"/>
</dbReference>
<dbReference type="EMBL" id="AEIG01000139">
    <property type="protein sequence ID" value="EGG28271.1"/>
    <property type="molecule type" value="Genomic_DNA"/>
</dbReference>
<dbReference type="PROSITE" id="PS00571">
    <property type="entry name" value="AMIDASES"/>
    <property type="match status" value="1"/>
</dbReference>
<dbReference type="PANTHER" id="PTHR11895">
    <property type="entry name" value="TRANSAMIDASE"/>
    <property type="match status" value="1"/>
</dbReference>
<dbReference type="PANTHER" id="PTHR11895:SF7">
    <property type="entry name" value="GLUTAMYL-TRNA(GLN) AMIDOTRANSFERASE SUBUNIT A, MITOCHONDRIAL"/>
    <property type="match status" value="1"/>
</dbReference>
<dbReference type="InterPro" id="IPR000120">
    <property type="entry name" value="Amidase"/>
</dbReference>
<dbReference type="Gene3D" id="3.90.1300.10">
    <property type="entry name" value="Amidase signature (AS) domain"/>
    <property type="match status" value="1"/>
</dbReference>
<dbReference type="eggNOG" id="COG0154">
    <property type="taxonomic scope" value="Bacteria"/>
</dbReference>
<dbReference type="Proteomes" id="UP000005615">
    <property type="component" value="Unassembled WGS sequence"/>
</dbReference>